<evidence type="ECO:0000256" key="2">
    <source>
        <dbReference type="ARBA" id="ARBA00023125"/>
    </source>
</evidence>
<dbReference type="EMBL" id="JABSNO010000004">
    <property type="protein sequence ID" value="NRS91792.1"/>
    <property type="molecule type" value="Genomic_DNA"/>
</dbReference>
<accession>A0A8J8GA42</accession>
<keyword evidence="1" id="KW-0805">Transcription regulation</keyword>
<proteinExistence type="predicted"/>
<name>A0A8J8GA42_9FLAO</name>
<evidence type="ECO:0000259" key="4">
    <source>
        <dbReference type="PROSITE" id="PS50943"/>
    </source>
</evidence>
<protein>
    <submittedName>
        <fullName evidence="5">Transcriptional regulator with XRE-family HTH domain</fullName>
    </submittedName>
</protein>
<evidence type="ECO:0000313" key="6">
    <source>
        <dbReference type="Proteomes" id="UP000610746"/>
    </source>
</evidence>
<keyword evidence="3" id="KW-0804">Transcription</keyword>
<dbReference type="InterPro" id="IPR001387">
    <property type="entry name" value="Cro/C1-type_HTH"/>
</dbReference>
<dbReference type="Proteomes" id="UP000610746">
    <property type="component" value="Unassembled WGS sequence"/>
</dbReference>
<dbReference type="GO" id="GO:0005829">
    <property type="term" value="C:cytosol"/>
    <property type="evidence" value="ECO:0007669"/>
    <property type="project" value="TreeGrafter"/>
</dbReference>
<feature type="domain" description="HTH cro/C1-type" evidence="4">
    <location>
        <begin position="11"/>
        <end position="65"/>
    </location>
</feature>
<dbReference type="PROSITE" id="PS50943">
    <property type="entry name" value="HTH_CROC1"/>
    <property type="match status" value="1"/>
</dbReference>
<dbReference type="GO" id="GO:0003700">
    <property type="term" value="F:DNA-binding transcription factor activity"/>
    <property type="evidence" value="ECO:0007669"/>
    <property type="project" value="TreeGrafter"/>
</dbReference>
<evidence type="ECO:0000313" key="5">
    <source>
        <dbReference type="EMBL" id="NRS91792.1"/>
    </source>
</evidence>
<gene>
    <name evidence="5" type="ORF">HNQ03_000859</name>
</gene>
<keyword evidence="2" id="KW-0238">DNA-binding</keyword>
<comment type="caution">
    <text evidence="5">The sequence shown here is derived from an EMBL/GenBank/DDBJ whole genome shotgun (WGS) entry which is preliminary data.</text>
</comment>
<dbReference type="InterPro" id="IPR050807">
    <property type="entry name" value="TransReg_Diox_bact_type"/>
</dbReference>
<reference evidence="5" key="1">
    <citation type="submission" date="2020-05" db="EMBL/GenBank/DDBJ databases">
        <title>Genomic Encyclopedia of Type Strains, Phase IV (KMG-V): Genome sequencing to study the core and pangenomes of soil and plant-associated prokaryotes.</title>
        <authorList>
            <person name="Whitman W."/>
        </authorList>
    </citation>
    <scope>NUCLEOTIDE SEQUENCE</scope>
    <source>
        <strain evidence="5">16F</strain>
    </source>
</reference>
<dbReference type="CDD" id="cd00093">
    <property type="entry name" value="HTH_XRE"/>
    <property type="match status" value="1"/>
</dbReference>
<evidence type="ECO:0000256" key="1">
    <source>
        <dbReference type="ARBA" id="ARBA00023015"/>
    </source>
</evidence>
<dbReference type="PANTHER" id="PTHR46797">
    <property type="entry name" value="HTH-TYPE TRANSCRIPTIONAL REGULATOR"/>
    <property type="match status" value="1"/>
</dbReference>
<keyword evidence="6" id="KW-1185">Reference proteome</keyword>
<dbReference type="InterPro" id="IPR010982">
    <property type="entry name" value="Lambda_DNA-bd_dom_sf"/>
</dbReference>
<dbReference type="GO" id="GO:0003677">
    <property type="term" value="F:DNA binding"/>
    <property type="evidence" value="ECO:0007669"/>
    <property type="project" value="UniProtKB-KW"/>
</dbReference>
<organism evidence="5 6">
    <name type="scientific">Frigoriflavimonas asaccharolytica</name>
    <dbReference type="NCBI Taxonomy" id="2735899"/>
    <lineage>
        <taxon>Bacteria</taxon>
        <taxon>Pseudomonadati</taxon>
        <taxon>Bacteroidota</taxon>
        <taxon>Flavobacteriia</taxon>
        <taxon>Flavobacteriales</taxon>
        <taxon>Weeksellaceae</taxon>
        <taxon>Frigoriflavimonas</taxon>
    </lineage>
</organism>
<dbReference type="SUPFAM" id="SSF47413">
    <property type="entry name" value="lambda repressor-like DNA-binding domains"/>
    <property type="match status" value="1"/>
</dbReference>
<dbReference type="SMART" id="SM00530">
    <property type="entry name" value="HTH_XRE"/>
    <property type="match status" value="1"/>
</dbReference>
<dbReference type="AlphaFoldDB" id="A0A8J8GA42"/>
<dbReference type="RefSeq" id="WP_173778409.1">
    <property type="nucleotide sequence ID" value="NZ_JABSNO010000004.1"/>
</dbReference>
<sequence length="71" mass="8247">MNVKEKLGKRIYEIRKEKSLSQEKLALKANIDRAYMHLIEKGKTNVSIELIEKIAIALEINICELFEKSTQ</sequence>
<dbReference type="Gene3D" id="1.10.260.40">
    <property type="entry name" value="lambda repressor-like DNA-binding domains"/>
    <property type="match status" value="1"/>
</dbReference>
<dbReference type="PANTHER" id="PTHR46797:SF23">
    <property type="entry name" value="HTH-TYPE TRANSCRIPTIONAL REGULATOR SUTR"/>
    <property type="match status" value="1"/>
</dbReference>
<evidence type="ECO:0000256" key="3">
    <source>
        <dbReference type="ARBA" id="ARBA00023163"/>
    </source>
</evidence>
<dbReference type="Pfam" id="PF01381">
    <property type="entry name" value="HTH_3"/>
    <property type="match status" value="1"/>
</dbReference>